<dbReference type="PANTHER" id="PTHR37199">
    <property type="entry name" value="TRANSMEMBRANE PROTEIN"/>
    <property type="match status" value="1"/>
</dbReference>
<gene>
    <name evidence="2" type="ORF">ES319_A12G151300v1</name>
    <name evidence="3" type="ORF">GOBAR_AA28893</name>
</gene>
<keyword evidence="1" id="KW-0472">Membrane</keyword>
<dbReference type="PANTHER" id="PTHR37199:SF5">
    <property type="entry name" value="TRANSMEMBRANE PROTEIN"/>
    <property type="match status" value="1"/>
</dbReference>
<keyword evidence="1" id="KW-0812">Transmembrane</keyword>
<reference evidence="3 4" key="1">
    <citation type="submission" date="2015-01" db="EMBL/GenBank/DDBJ databases">
        <title>Genome of allotetraploid Gossypium barbadense reveals genomic plasticity and fiber elongation in cotton evolution.</title>
        <authorList>
            <person name="Chen X."/>
            <person name="Liu X."/>
            <person name="Zhao B."/>
            <person name="Zheng H."/>
            <person name="Hu Y."/>
            <person name="Lu G."/>
            <person name="Yang C."/>
            <person name="Chen J."/>
            <person name="Shan C."/>
            <person name="Zhang L."/>
            <person name="Zhou Y."/>
            <person name="Wang L."/>
            <person name="Guo W."/>
            <person name="Bai Y."/>
            <person name="Ruan J."/>
            <person name="Shangguan X."/>
            <person name="Mao Y."/>
            <person name="Jiang J."/>
            <person name="Zhu Y."/>
            <person name="Lei J."/>
            <person name="Kang H."/>
            <person name="Chen S."/>
            <person name="He X."/>
            <person name="Wang R."/>
            <person name="Wang Y."/>
            <person name="Chen J."/>
            <person name="Wang L."/>
            <person name="Yu S."/>
            <person name="Wang B."/>
            <person name="Wei J."/>
            <person name="Song S."/>
            <person name="Lu X."/>
            <person name="Gao Z."/>
            <person name="Gu W."/>
            <person name="Deng X."/>
            <person name="Ma D."/>
            <person name="Wang S."/>
            <person name="Liang W."/>
            <person name="Fang L."/>
            <person name="Cai C."/>
            <person name="Zhu X."/>
            <person name="Zhou B."/>
            <person name="Zhang Y."/>
            <person name="Chen Z."/>
            <person name="Xu S."/>
            <person name="Zhu R."/>
            <person name="Wang S."/>
            <person name="Zhang T."/>
            <person name="Zhao G."/>
        </authorList>
    </citation>
    <scope>NUCLEOTIDE SEQUENCE [LARGE SCALE GENOMIC DNA]</scope>
    <source>
        <strain evidence="4">cv. Xinhai21</strain>
        <tissue evidence="3">Leaf</tissue>
    </source>
</reference>
<keyword evidence="1" id="KW-1133">Transmembrane helix</keyword>
<sequence>MVRSGRGASTEDLSSAVLMFWAVLAALSLVTAIIFSCAGGASKEKASATHADTYGSTCAAGCGASCGAGCGG</sequence>
<dbReference type="AlphaFoldDB" id="A0A2P5WL25"/>
<keyword evidence="5" id="KW-1185">Reference proteome</keyword>
<proteinExistence type="predicted"/>
<feature type="transmembrane region" description="Helical" evidence="1">
    <location>
        <begin position="20"/>
        <end position="41"/>
    </location>
</feature>
<evidence type="ECO:0000313" key="4">
    <source>
        <dbReference type="Proteomes" id="UP000239757"/>
    </source>
</evidence>
<dbReference type="EMBL" id="KZ667220">
    <property type="protein sequence ID" value="PPR91788.1"/>
    <property type="molecule type" value="Genomic_DNA"/>
</dbReference>
<name>A0A2P5WL25_GOSBA</name>
<dbReference type="Proteomes" id="UP000239757">
    <property type="component" value="Unassembled WGS sequence"/>
</dbReference>
<evidence type="ECO:0000313" key="2">
    <source>
        <dbReference type="EMBL" id="KAB2052898.1"/>
    </source>
</evidence>
<dbReference type="Proteomes" id="UP000327439">
    <property type="component" value="Chromosome A12"/>
</dbReference>
<dbReference type="OrthoDB" id="1106094at2759"/>
<accession>A0A2P5WL25</accession>
<reference evidence="2 5" key="2">
    <citation type="submission" date="2019-06" db="EMBL/GenBank/DDBJ databases">
        <title>WGS assembly of Gossypium barbadense.</title>
        <authorList>
            <person name="Chen Z.J."/>
            <person name="Sreedasyam A."/>
            <person name="Ando A."/>
            <person name="Song Q."/>
            <person name="De L."/>
            <person name="Hulse-Kemp A."/>
            <person name="Ding M."/>
            <person name="Ye W."/>
            <person name="Kirkbride R."/>
            <person name="Jenkins J."/>
            <person name="Plott C."/>
            <person name="Lovell J."/>
            <person name="Lin Y.-M."/>
            <person name="Vaughn R."/>
            <person name="Liu B."/>
            <person name="Li W."/>
            <person name="Simpson S."/>
            <person name="Scheffler B."/>
            <person name="Saski C."/>
            <person name="Grover C."/>
            <person name="Hu G."/>
            <person name="Conover J."/>
            <person name="Carlson J."/>
            <person name="Shu S."/>
            <person name="Boston L."/>
            <person name="Williams M."/>
            <person name="Peterson D."/>
            <person name="Mcgee K."/>
            <person name="Jones D."/>
            <person name="Wendel J."/>
            <person name="Stelly D."/>
            <person name="Grimwood J."/>
            <person name="Schmutz J."/>
        </authorList>
    </citation>
    <scope>NUCLEOTIDE SEQUENCE [LARGE SCALE GENOMIC DNA]</scope>
    <source>
        <strain evidence="2">1400233.01</strain>
    </source>
</reference>
<evidence type="ECO:0000256" key="1">
    <source>
        <dbReference type="SAM" id="Phobius"/>
    </source>
</evidence>
<protein>
    <submittedName>
        <fullName evidence="3">Uncharacterized protein</fullName>
    </submittedName>
</protein>
<organism evidence="3 4">
    <name type="scientific">Gossypium barbadense</name>
    <name type="common">Sea Island cotton</name>
    <name type="synonym">Hibiscus barbadensis</name>
    <dbReference type="NCBI Taxonomy" id="3634"/>
    <lineage>
        <taxon>Eukaryota</taxon>
        <taxon>Viridiplantae</taxon>
        <taxon>Streptophyta</taxon>
        <taxon>Embryophyta</taxon>
        <taxon>Tracheophyta</taxon>
        <taxon>Spermatophyta</taxon>
        <taxon>Magnoliopsida</taxon>
        <taxon>eudicotyledons</taxon>
        <taxon>Gunneridae</taxon>
        <taxon>Pentapetalae</taxon>
        <taxon>rosids</taxon>
        <taxon>malvids</taxon>
        <taxon>Malvales</taxon>
        <taxon>Malvaceae</taxon>
        <taxon>Malvoideae</taxon>
        <taxon>Gossypium</taxon>
    </lineage>
</organism>
<dbReference type="EMBL" id="CM018213">
    <property type="protein sequence ID" value="KAB2052898.1"/>
    <property type="molecule type" value="Genomic_DNA"/>
</dbReference>
<evidence type="ECO:0000313" key="3">
    <source>
        <dbReference type="EMBL" id="PPR91788.1"/>
    </source>
</evidence>
<evidence type="ECO:0000313" key="5">
    <source>
        <dbReference type="Proteomes" id="UP000327439"/>
    </source>
</evidence>